<dbReference type="InterPro" id="IPR018359">
    <property type="entry name" value="Bromodomain_CS"/>
</dbReference>
<evidence type="ECO:0000256" key="5">
    <source>
        <dbReference type="ARBA" id="ARBA00023117"/>
    </source>
</evidence>
<evidence type="ECO:0000256" key="1">
    <source>
        <dbReference type="ARBA" id="ARBA00004123"/>
    </source>
</evidence>
<comment type="subcellular location">
    <subcellularLocation>
        <location evidence="1">Nucleus</location>
    </subcellularLocation>
</comment>
<dbReference type="InterPro" id="IPR037813">
    <property type="entry name" value="TAF2"/>
</dbReference>
<dbReference type="GO" id="GO:0006325">
    <property type="term" value="P:chromatin organization"/>
    <property type="evidence" value="ECO:0007669"/>
    <property type="project" value="UniProtKB-ARBA"/>
</dbReference>
<evidence type="ECO:0000259" key="12">
    <source>
        <dbReference type="PROSITE" id="PS50014"/>
    </source>
</evidence>
<dbReference type="CDD" id="cd09839">
    <property type="entry name" value="M1_like_TAF2"/>
    <property type="match status" value="1"/>
</dbReference>
<feature type="compositionally biased region" description="Basic and acidic residues" evidence="11">
    <location>
        <begin position="165"/>
        <end position="187"/>
    </location>
</feature>
<dbReference type="PANTHER" id="PTHR15137:SF9">
    <property type="entry name" value="TRANSCRIPTION INITIATION FACTOR TFIID SUBUNIT 2"/>
    <property type="match status" value="1"/>
</dbReference>
<evidence type="ECO:0000256" key="9">
    <source>
        <dbReference type="ARBA" id="ARBA00076306"/>
    </source>
</evidence>
<name>A0A066VQB6_TILAU</name>
<dbReference type="Proteomes" id="UP000027361">
    <property type="component" value="Unassembled WGS sequence"/>
</dbReference>
<evidence type="ECO:0000256" key="11">
    <source>
        <dbReference type="SAM" id="MobiDB-lite"/>
    </source>
</evidence>
<dbReference type="PANTHER" id="PTHR15137">
    <property type="entry name" value="TRANSCRIPTION INITIATION FACTOR TFIID"/>
    <property type="match status" value="1"/>
</dbReference>
<sequence length="1841" mass="202562">MARTPGANSGGGGNARGFTLSHQHVALELRFDGIAEGYSELTIVPTDPDLKTMHVNCRQADIRYVTVNSQPTSYAYNDLLSNVTLSNDKDVHLYPELKRKLFAAASDGSNGELSIAISPDVGIQTLKERVEAEQESKADALKDTSMNGSALRGQSNTQEQGPSENSDKTKTANRESKVAEDAGREDGAQTEDEYAPLKVRIYYSLRHPLHGLQFVKATPDAPYRIPHIYSTPSCADWSRCWTPCLDSLWERCTWQLDFVVPRYLTPAALGESTSDDEEDVADNDADEVVVVCSGDLVEKTVHPHCPSKIIFSYEQAAPTSVQHIAFAIGPFSMHTVASPSKQTPKSITGSNPNSNSNSTDAAADDCSPQVIGFCFPGREEEMQHSIGFTRQAFDFVSRDYGSYPFGSFKMVFVDEPINDCHAASTIAICSTDLLHPPRIVDQAYETHHVLSHAIVFQWIGINVTQRSWADMWLIHGISLHITSLFLRRIWGNNEYRLRLRKDMERLVAWDIGMPPLFQAGMTEPPDPAFLPFLNLKAPLVLFILDRRLSKVSASLGLSRAINKIFLDALTGELQGSVLSTSHFLRQCRKLGGVDLTTFTEQWIYGSGCPRFSFTAAFNRKKLIIEMTIRQDCPAANFAMTNPSDAIYSNPIEKFEGQITVRIHEADGTPYEHVIDIDSHEKRIDVPFNTKYKRVRRNTKRFQARKEAAAAAAAGDEEAREAMGLIDLGFVYGQWEDDSEREAWQVADWTEQEELDMSSAPYEWIRVDPDCEWLALIHFQQEPWMWISQLERDRDVIAQLCAVNALAQMPSKVVSSILCRTVLVEKYFFRIRVEAAHALVNCAVPTLEYLGLFHLLKLFQSRYCHQQPPDYEAEGPLDMLLIPKANDFSDLPEYFLRRAILHAISRVRNEHGRPLSQVKRFLVNVLRYNDNSSNRFGDDFYIAGLINTIAAAYIPADYNLNAPLPLLSAEEREADALLLQAAVNEIERCRELDMLVPSYHNIISIAALDFHLATMMANLRPVDLQLFFAYTRQGNYASLRAVAFNSLVLMRGLQHKVVARYLFEVLRCDESRVVRRTLARAMLESLAASVATNEYGELKARTMFIEGDAATAASEAERAREQDLDNVLRTLRREVGRSAAIREGFMAALLSPTVDSEARWALLKLAELLFKPAAETDLPFLPKVSVHVRTLSMSGAAELDTPSTEGFRLKLVRSAAEPTPATEPSASTPRVAFDVTQEKVLPKFTLKPKKPKKAKPAAPEQASGMSTMDVTACRNCLKKLFESRHAPLFLNPVDPVRDQAPNYFEVISEPMDLNSIMNKLNAGMYKDRFDFKSDFELLVRNAKTYTPNPEAYVHQEAAALEKDFNRHWNRITRTLEQAEAKHHKQTEASEGMANGASIAAAAPAQEERQAPTAAAASVPAPAPPLATAAPPPPAQSTRITTSMPPPIHIPSASPAPSLPTTKASGSGLGLKLKLKPKVSVSGGSAPAPTSVATPPKEIKLKLKSATPVSERKASPAPAAAAVAARVPSTKGTSSPAPSPAPAKALSKAPSPAPPKANAMPAASSDPVAAAGKEPMNSKRCKSLLQTMKRMSEAAFFLRPVDPVKDGVPTYYDEIKHPMDFGTMEKKLNDNAYSRMSEFAADMQLVFGNARTFNPVGTLPHNWANVCEQAFHREWAKALVPRLEYVEKRALQGLLTRLKANVGVSGIFLHAVDPVALGIPHYHDVIPKADARDLGLIENKLKGDRYGSMRAFTEDVQLMVQNARTFNAGDDGVLTLIDAFERLYKKELSGVRSALSSAGGGGGGASSSSTMAGMKRKSESNGGGSGASASHGAGDSHKKAKTS</sequence>
<feature type="region of interest" description="Disordered" evidence="11">
    <location>
        <begin position="337"/>
        <end position="363"/>
    </location>
</feature>
<dbReference type="Pfam" id="PF00439">
    <property type="entry name" value="Bromodomain"/>
    <property type="match status" value="3"/>
</dbReference>
<dbReference type="InterPro" id="IPR027268">
    <property type="entry name" value="Peptidase_M4/M1_CTD_sf"/>
</dbReference>
<dbReference type="CDD" id="cd04369">
    <property type="entry name" value="Bromodomain"/>
    <property type="match status" value="1"/>
</dbReference>
<keyword evidence="7" id="KW-0539">Nucleus</keyword>
<dbReference type="InterPro" id="IPR036427">
    <property type="entry name" value="Bromodomain-like_sf"/>
</dbReference>
<evidence type="ECO:0000313" key="14">
    <source>
        <dbReference type="Proteomes" id="UP000027361"/>
    </source>
</evidence>
<dbReference type="GO" id="GO:0016251">
    <property type="term" value="F:RNA polymerase II general transcription initiation factor activity"/>
    <property type="evidence" value="ECO:0007669"/>
    <property type="project" value="TreeGrafter"/>
</dbReference>
<evidence type="ECO:0000256" key="4">
    <source>
        <dbReference type="ARBA" id="ARBA00023015"/>
    </source>
</evidence>
<comment type="similarity">
    <text evidence="2">Belongs to the TAF2 family.</text>
</comment>
<dbReference type="OrthoDB" id="308861at2759"/>
<dbReference type="GO" id="GO:0005669">
    <property type="term" value="C:transcription factor TFIID complex"/>
    <property type="evidence" value="ECO:0007669"/>
    <property type="project" value="InterPro"/>
</dbReference>
<dbReference type="InterPro" id="IPR001487">
    <property type="entry name" value="Bromodomain"/>
</dbReference>
<dbReference type="PROSITE" id="PS00633">
    <property type="entry name" value="BROMODOMAIN_1"/>
    <property type="match status" value="2"/>
</dbReference>
<evidence type="ECO:0000256" key="8">
    <source>
        <dbReference type="ARBA" id="ARBA00025346"/>
    </source>
</evidence>
<dbReference type="GO" id="GO:0006367">
    <property type="term" value="P:transcription initiation at RNA polymerase II promoter"/>
    <property type="evidence" value="ECO:0007669"/>
    <property type="project" value="TreeGrafter"/>
</dbReference>
<proteinExistence type="inferred from homology"/>
<evidence type="ECO:0000256" key="2">
    <source>
        <dbReference type="ARBA" id="ARBA00010937"/>
    </source>
</evidence>
<organism evidence="13 14">
    <name type="scientific">Tilletiaria anomala (strain ATCC 24038 / CBS 436.72 / UBC 951)</name>
    <dbReference type="NCBI Taxonomy" id="1037660"/>
    <lineage>
        <taxon>Eukaryota</taxon>
        <taxon>Fungi</taxon>
        <taxon>Dikarya</taxon>
        <taxon>Basidiomycota</taxon>
        <taxon>Ustilaginomycotina</taxon>
        <taxon>Exobasidiomycetes</taxon>
        <taxon>Georgefischeriales</taxon>
        <taxon>Tilletiariaceae</taxon>
        <taxon>Tilletiaria</taxon>
    </lineage>
</organism>
<feature type="compositionally biased region" description="Low complexity" evidence="11">
    <location>
        <begin position="1448"/>
        <end position="1458"/>
    </location>
</feature>
<dbReference type="InterPro" id="IPR057991">
    <property type="entry name" value="TPR_TAF2_C"/>
</dbReference>
<dbReference type="GeneID" id="25264996"/>
<dbReference type="InterPro" id="IPR057345">
    <property type="entry name" value="Ig-like_TAF2"/>
</dbReference>
<dbReference type="EMBL" id="JMSN01000085">
    <property type="protein sequence ID" value="KDN40979.1"/>
    <property type="molecule type" value="Genomic_DNA"/>
</dbReference>
<accession>A0A066VQB6</accession>
<dbReference type="FunFam" id="1.10.390.10:FF:000011">
    <property type="entry name" value="Transcription initiation factor TFIID subunit"/>
    <property type="match status" value="1"/>
</dbReference>
<dbReference type="PROSITE" id="PS50014">
    <property type="entry name" value="BROMODOMAIN_2"/>
    <property type="match status" value="3"/>
</dbReference>
<dbReference type="STRING" id="1037660.A0A066VQB6"/>
<feature type="region of interest" description="Disordered" evidence="11">
    <location>
        <begin position="1399"/>
        <end position="1576"/>
    </location>
</feature>
<dbReference type="SMART" id="SM00297">
    <property type="entry name" value="BROMO"/>
    <property type="match status" value="3"/>
</dbReference>
<feature type="domain" description="Bromo" evidence="12">
    <location>
        <begin position="1698"/>
        <end position="1772"/>
    </location>
</feature>
<feature type="compositionally biased region" description="Low complexity" evidence="11">
    <location>
        <begin position="1513"/>
        <end position="1563"/>
    </location>
</feature>
<feature type="region of interest" description="Disordered" evidence="11">
    <location>
        <begin position="129"/>
        <end position="191"/>
    </location>
</feature>
<dbReference type="InterPro" id="IPR042097">
    <property type="entry name" value="Aminopeptidase_N-like_N_sf"/>
</dbReference>
<feature type="compositionally biased region" description="Low complexity" evidence="11">
    <location>
        <begin position="1399"/>
        <end position="1418"/>
    </location>
</feature>
<dbReference type="HOGENOM" id="CLU_002317_1_0_1"/>
<dbReference type="FunCoup" id="A0A066VQB6">
    <property type="interactions" value="455"/>
</dbReference>
<dbReference type="Gene3D" id="1.20.920.10">
    <property type="entry name" value="Bromodomain-like"/>
    <property type="match status" value="3"/>
</dbReference>
<evidence type="ECO:0000313" key="13">
    <source>
        <dbReference type="EMBL" id="KDN40979.1"/>
    </source>
</evidence>
<keyword evidence="5 10" id="KW-0103">Bromodomain</keyword>
<dbReference type="Gene3D" id="2.60.40.1730">
    <property type="entry name" value="tricorn interacting facor f3 domain"/>
    <property type="match status" value="1"/>
</dbReference>
<evidence type="ECO:0000256" key="10">
    <source>
        <dbReference type="PROSITE-ProRule" id="PRU00035"/>
    </source>
</evidence>
<feature type="compositionally biased region" description="Polar residues" evidence="11">
    <location>
        <begin position="337"/>
        <end position="349"/>
    </location>
</feature>
<feature type="domain" description="Bromo" evidence="12">
    <location>
        <begin position="1280"/>
        <end position="1352"/>
    </location>
</feature>
<dbReference type="SUPFAM" id="SSF55486">
    <property type="entry name" value="Metalloproteases ('zincins'), catalytic domain"/>
    <property type="match status" value="1"/>
</dbReference>
<dbReference type="OMA" id="REFLMPI"/>
<feature type="compositionally biased region" description="Low complexity" evidence="11">
    <location>
        <begin position="1476"/>
        <end position="1494"/>
    </location>
</feature>
<dbReference type="Pfam" id="PF25316">
    <property type="entry name" value="TAF2_3rd"/>
    <property type="match status" value="1"/>
</dbReference>
<dbReference type="InParanoid" id="A0A066VQB6"/>
<feature type="compositionally biased region" description="Pro residues" evidence="11">
    <location>
        <begin position="1419"/>
        <end position="1433"/>
    </location>
</feature>
<evidence type="ECO:0000256" key="6">
    <source>
        <dbReference type="ARBA" id="ARBA00023163"/>
    </source>
</evidence>
<comment type="function">
    <text evidence="8">Functions as a component of the DNA-binding general transcription factor complex TFIID. Binding of TFIID to a promoter (with or without TATA element) is the initial step in pre-initiation complex (PIC) formation. TFIID plays a key role in the regulation of gene expression by RNA polymerase II through different activities such as transcription activator interaction, core promoter recognition and selectivity, TFIIA and TFIIB interaction, chromatin modification (histone acetylation by TAF1), facilitation of DNA opening and initiation of transcription.</text>
</comment>
<gene>
    <name evidence="13" type="ORF">K437DRAFT_258484</name>
</gene>
<comment type="caution">
    <text evidence="13">The sequence shown here is derived from an EMBL/GenBank/DDBJ whole genome shotgun (WGS) entry which is preliminary data.</text>
</comment>
<dbReference type="Gene3D" id="1.10.390.10">
    <property type="entry name" value="Neutral Protease Domain 2"/>
    <property type="match status" value="1"/>
</dbReference>
<feature type="region of interest" description="Disordered" evidence="11">
    <location>
        <begin position="1792"/>
        <end position="1841"/>
    </location>
</feature>
<dbReference type="GO" id="GO:0003682">
    <property type="term" value="F:chromatin binding"/>
    <property type="evidence" value="ECO:0007669"/>
    <property type="project" value="TreeGrafter"/>
</dbReference>
<dbReference type="SUPFAM" id="SSF63737">
    <property type="entry name" value="Leukotriene A4 hydrolase N-terminal domain"/>
    <property type="match status" value="1"/>
</dbReference>
<dbReference type="PRINTS" id="PR00503">
    <property type="entry name" value="BROMODOMAIN"/>
</dbReference>
<dbReference type="GO" id="GO:0000976">
    <property type="term" value="F:transcription cis-regulatory region binding"/>
    <property type="evidence" value="ECO:0007669"/>
    <property type="project" value="TreeGrafter"/>
</dbReference>
<protein>
    <recommendedName>
        <fullName evidence="3">Transcription initiation factor TFIID subunit 2</fullName>
    </recommendedName>
    <alternativeName>
        <fullName evidence="9">TBP-associated factor 2</fullName>
    </alternativeName>
</protein>
<feature type="compositionally biased region" description="Basic and acidic residues" evidence="11">
    <location>
        <begin position="129"/>
        <end position="142"/>
    </location>
</feature>
<evidence type="ECO:0000256" key="7">
    <source>
        <dbReference type="ARBA" id="ARBA00023242"/>
    </source>
</evidence>
<feature type="compositionally biased region" description="Polar residues" evidence="11">
    <location>
        <begin position="144"/>
        <end position="164"/>
    </location>
</feature>
<dbReference type="Pfam" id="PF25577">
    <property type="entry name" value="TPR_TAF2_C"/>
    <property type="match status" value="1"/>
</dbReference>
<feature type="domain" description="Bromo" evidence="12">
    <location>
        <begin position="1587"/>
        <end position="1659"/>
    </location>
</feature>
<keyword evidence="4" id="KW-0805">Transcription regulation</keyword>
<dbReference type="RefSeq" id="XP_013241569.1">
    <property type="nucleotide sequence ID" value="XM_013386115.1"/>
</dbReference>
<keyword evidence="6" id="KW-0804">Transcription</keyword>
<dbReference type="SUPFAM" id="SSF47370">
    <property type="entry name" value="Bromodomain"/>
    <property type="match status" value="3"/>
</dbReference>
<keyword evidence="14" id="KW-1185">Reference proteome</keyword>
<reference evidence="13 14" key="1">
    <citation type="submission" date="2014-05" db="EMBL/GenBank/DDBJ databases">
        <title>Draft genome sequence of a rare smut relative, Tilletiaria anomala UBC 951.</title>
        <authorList>
            <consortium name="DOE Joint Genome Institute"/>
            <person name="Toome M."/>
            <person name="Kuo A."/>
            <person name="Henrissat B."/>
            <person name="Lipzen A."/>
            <person name="Tritt A."/>
            <person name="Yoshinaga Y."/>
            <person name="Zane M."/>
            <person name="Barry K."/>
            <person name="Grigoriev I.V."/>
            <person name="Spatafora J.W."/>
            <person name="Aimea M.C."/>
        </authorList>
    </citation>
    <scope>NUCLEOTIDE SEQUENCE [LARGE SCALE GENOMIC DNA]</scope>
    <source>
        <strain evidence="13 14">UBC 951</strain>
    </source>
</reference>
<evidence type="ECO:0000256" key="3">
    <source>
        <dbReference type="ARBA" id="ARBA00017363"/>
    </source>
</evidence>